<organism evidence="2 3">
    <name type="scientific">Tahibacter amnicola</name>
    <dbReference type="NCBI Taxonomy" id="2976241"/>
    <lineage>
        <taxon>Bacteria</taxon>
        <taxon>Pseudomonadati</taxon>
        <taxon>Pseudomonadota</taxon>
        <taxon>Gammaproteobacteria</taxon>
        <taxon>Lysobacterales</taxon>
        <taxon>Rhodanobacteraceae</taxon>
        <taxon>Tahibacter</taxon>
    </lineage>
</organism>
<keyword evidence="3" id="KW-1185">Reference proteome</keyword>
<evidence type="ECO:0000256" key="1">
    <source>
        <dbReference type="SAM" id="SignalP"/>
    </source>
</evidence>
<keyword evidence="1" id="KW-0732">Signal</keyword>
<reference evidence="2" key="1">
    <citation type="submission" date="2022-09" db="EMBL/GenBank/DDBJ databases">
        <title>Tahibacter sp. nov., isolated from a fresh water.</title>
        <authorList>
            <person name="Baek J.H."/>
            <person name="Lee J.K."/>
            <person name="Kim J.M."/>
            <person name="Jeon C.O."/>
        </authorList>
    </citation>
    <scope>NUCLEOTIDE SEQUENCE</scope>
    <source>
        <strain evidence="2">W38</strain>
    </source>
</reference>
<dbReference type="InterPro" id="IPR036278">
    <property type="entry name" value="Sialidase_sf"/>
</dbReference>
<dbReference type="InterPro" id="IPR015943">
    <property type="entry name" value="WD40/YVTN_repeat-like_dom_sf"/>
</dbReference>
<dbReference type="Pfam" id="PF02012">
    <property type="entry name" value="BNR"/>
    <property type="match status" value="1"/>
</dbReference>
<dbReference type="PANTHER" id="PTHR43739">
    <property type="entry name" value="XYLOGLUCANASE (EUROFUNG)"/>
    <property type="match status" value="1"/>
</dbReference>
<dbReference type="CDD" id="cd15482">
    <property type="entry name" value="Sialidase_non-viral"/>
    <property type="match status" value="1"/>
</dbReference>
<sequence length="1008" mass="110336">MRASWLVGCFLFSSWAAASTVPESAFDDLRWRLVGPFRAGWSTVAAGDPRAASVYYFGAAGGGVWKTTDGGHNWFSVFDQQAPSIGALAVAPSDSNVIYVGSGQPQARYDTAAGDGVYGSRDGGKTWQHLGLGKTRHIGAILVDPKDANTLLVGALGPYYAESADRGVFRSTDGGKTWTRTLAIDDATGVVDLAADPANPQLVYAAAWTARNYPWMSYFTPMSSETGGIYRSTDGGQHWQRLQNGLPGGVVGRIGIAATSARGKDRVYAVIDHAKEGGLYRSDDAGEHWQLVHKDGSLASRYFSRITAHPKDPDTVFIMGRSMKRSTDAGRTLEIVRGSPGGDDYHFLWIDPANPDRRITGSDQGAVVTTNGGASWSDWYNQPTGQFYCLHADKRVPYWLYAGQQDNGTIAITSRSDYGAISFRDWHPVGADERDCDVPDPTDPNIVYGSGLGGRISRFDRRTGDVQNITPVLINTYGKDPRTIEHRWSWITPLTISPVAPHALYLGSQVLFRSDDRGDHWVPISPDLTGRTASAAECPGTIPQERAKACGFGVIFHIAPSPHDADEIWVGTDSGLVQRTRDGGKSWQDVTPRQIPEWATVARIDISRVDRNRIYLAVDQHRANVFEPLLLRSTDGGATWSVISNGLPAGEFTSVIRSDSVKAGLLFAATDRSVYTSWDDGENWHPLKRNLPNAWVRDMLVIGDDVAIATQGRALWILDNISRLREFAQASTFTQPTLFAPPATYRYRKNQNKDTPLASEVPLGENPPAGAMIEYFLPRAARHVVLTVTDASGRVIRRYASDDKPEALVVDQYFNDQYRKPAMPLPASAGAHRFLWDLRHPRPAAMAYEFSIAAVSGVETSALPEGPLAIPGDYTLTLDVDGRKLTRPLTLKPDPRLALTQDDYQQILAFNLDLARVLKPLVAAVKQLSEERTALQKLPPAEQDKPRIEALTARLEGIEPRGLQAWADILAAIAVDAESAERLPTAAQRLMLDDARRALGDILRSPKE</sequence>
<protein>
    <recommendedName>
        <fullName evidence="4">Sortilin (Neurotensin receptor 3)</fullName>
    </recommendedName>
</protein>
<dbReference type="Gene3D" id="2.130.10.10">
    <property type="entry name" value="YVTN repeat-like/Quinoprotein amine dehydrogenase"/>
    <property type="match status" value="5"/>
</dbReference>
<dbReference type="InterPro" id="IPR002860">
    <property type="entry name" value="BNR_rpt"/>
</dbReference>
<accession>A0ABY6BBA9</accession>
<feature type="signal peptide" evidence="1">
    <location>
        <begin position="1"/>
        <end position="18"/>
    </location>
</feature>
<dbReference type="EMBL" id="CP104694">
    <property type="protein sequence ID" value="UXI67338.1"/>
    <property type="molecule type" value="Genomic_DNA"/>
</dbReference>
<evidence type="ECO:0008006" key="4">
    <source>
        <dbReference type="Google" id="ProtNLM"/>
    </source>
</evidence>
<name>A0ABY6BBA9_9GAMM</name>
<proteinExistence type="predicted"/>
<gene>
    <name evidence="2" type="ORF">N4264_21770</name>
</gene>
<feature type="chain" id="PRO_5046761706" description="Sortilin (Neurotensin receptor 3)" evidence="1">
    <location>
        <begin position="19"/>
        <end position="1008"/>
    </location>
</feature>
<evidence type="ECO:0000313" key="3">
    <source>
        <dbReference type="Proteomes" id="UP001064632"/>
    </source>
</evidence>
<dbReference type="Proteomes" id="UP001064632">
    <property type="component" value="Chromosome"/>
</dbReference>
<evidence type="ECO:0000313" key="2">
    <source>
        <dbReference type="EMBL" id="UXI67338.1"/>
    </source>
</evidence>
<dbReference type="PANTHER" id="PTHR43739:SF5">
    <property type="entry name" value="EXO-ALPHA-SIALIDASE"/>
    <property type="match status" value="1"/>
</dbReference>
<dbReference type="InterPro" id="IPR052025">
    <property type="entry name" value="Xyloglucanase_GH74"/>
</dbReference>
<dbReference type="RefSeq" id="WP_261694313.1">
    <property type="nucleotide sequence ID" value="NZ_CP104694.1"/>
</dbReference>
<dbReference type="SUPFAM" id="SSF50939">
    <property type="entry name" value="Sialidases"/>
    <property type="match status" value="2"/>
</dbReference>